<gene>
    <name evidence="3" type="ORF">CUNI_LOCUS5143</name>
</gene>
<dbReference type="GO" id="GO:0005739">
    <property type="term" value="C:mitochondrion"/>
    <property type="evidence" value="ECO:0007669"/>
    <property type="project" value="InterPro"/>
</dbReference>
<dbReference type="OrthoDB" id="61870at2759"/>
<organism evidence="3 4">
    <name type="scientific">Candidula unifasciata</name>
    <dbReference type="NCBI Taxonomy" id="100452"/>
    <lineage>
        <taxon>Eukaryota</taxon>
        <taxon>Metazoa</taxon>
        <taxon>Spiralia</taxon>
        <taxon>Lophotrochozoa</taxon>
        <taxon>Mollusca</taxon>
        <taxon>Gastropoda</taxon>
        <taxon>Heterobranchia</taxon>
        <taxon>Euthyneura</taxon>
        <taxon>Panpulmonata</taxon>
        <taxon>Eupulmonata</taxon>
        <taxon>Stylommatophora</taxon>
        <taxon>Helicina</taxon>
        <taxon>Helicoidea</taxon>
        <taxon>Geomitridae</taxon>
        <taxon>Candidula</taxon>
    </lineage>
</organism>
<dbReference type="InterPro" id="IPR015938">
    <property type="entry name" value="Glycine_N-acyltransferase_N"/>
</dbReference>
<dbReference type="Proteomes" id="UP000678393">
    <property type="component" value="Unassembled WGS sequence"/>
</dbReference>
<comment type="caution">
    <text evidence="3">The sequence shown here is derived from an EMBL/GenBank/DDBJ whole genome shotgun (WGS) entry which is preliminary data.</text>
</comment>
<dbReference type="GO" id="GO:0047961">
    <property type="term" value="F:glycine N-acyltransferase activity"/>
    <property type="evidence" value="ECO:0007669"/>
    <property type="project" value="InterPro"/>
</dbReference>
<dbReference type="EC" id="2.3.1.-" evidence="1"/>
<evidence type="ECO:0000313" key="4">
    <source>
        <dbReference type="Proteomes" id="UP000678393"/>
    </source>
</evidence>
<reference evidence="3" key="1">
    <citation type="submission" date="2021-04" db="EMBL/GenBank/DDBJ databases">
        <authorList>
            <consortium name="Molecular Ecology Group"/>
        </authorList>
    </citation>
    <scope>NUCLEOTIDE SEQUENCE</scope>
</reference>
<comment type="similarity">
    <text evidence="1">Belongs to the glycine N-acyltransferase family.</text>
</comment>
<dbReference type="InterPro" id="IPR016181">
    <property type="entry name" value="Acyl_CoA_acyltransferase"/>
</dbReference>
<dbReference type="EMBL" id="CAJHNH020000739">
    <property type="protein sequence ID" value="CAG5119585.1"/>
    <property type="molecule type" value="Genomic_DNA"/>
</dbReference>
<accession>A0A8S3YVC2</accession>
<dbReference type="SUPFAM" id="SSF55729">
    <property type="entry name" value="Acyl-CoA N-acyltransferases (Nat)"/>
    <property type="match status" value="1"/>
</dbReference>
<keyword evidence="4" id="KW-1185">Reference proteome</keyword>
<dbReference type="Pfam" id="PF06021">
    <property type="entry name" value="Gly_acyl_tr_N"/>
    <property type="match status" value="1"/>
</dbReference>
<feature type="domain" description="Glycine N-acyltransferase N-terminal" evidence="2">
    <location>
        <begin position="1"/>
        <end position="186"/>
    </location>
</feature>
<dbReference type="PANTHER" id="PTHR15298:SF1">
    <property type="entry name" value="GLYCINE N-ACYLTRANSFERASE-LIKE PROTEIN"/>
    <property type="match status" value="1"/>
</dbReference>
<dbReference type="Gene3D" id="3.40.630.30">
    <property type="match status" value="1"/>
</dbReference>
<dbReference type="AlphaFoldDB" id="A0A8S3YVC2"/>
<evidence type="ECO:0000259" key="2">
    <source>
        <dbReference type="Pfam" id="PF06021"/>
    </source>
</evidence>
<evidence type="ECO:0000256" key="1">
    <source>
        <dbReference type="RuleBase" id="RU368002"/>
    </source>
</evidence>
<proteinExistence type="inferred from homology"/>
<name>A0A8S3YVC2_9EUPU</name>
<evidence type="ECO:0000313" key="3">
    <source>
        <dbReference type="EMBL" id="CAG5119585.1"/>
    </source>
</evidence>
<keyword evidence="1" id="KW-0808">Transferase</keyword>
<sequence length="341" mass="39127">MFRLLTDEETQDLKWELHSELPGSAKIYYVLCNHLDGLLAGFEAIVDQWPNWTSVILRPQTQDSVPHYFRHYYLCHTRSTTDFKFFIQRPCVVDWTKPVIFTGIPYDLVGVIQEKSRKEQGEVTSVEHRFMYAWLKEEFPEPEVVPEDLELTVLQEDHAEDICNHWKHYRTNDGLVDYFRQVIKHFDSSAIVTTEGRLVAYICMQYNGSMANLFVDPEFHSANLGVILLKDLTRKLLVKHQTAYGFIKTKDSSFISTCQNIGFSWVAQGSMSWVHFRPFSLKPGSGVPRVPSASIFSETTGEERNIEELKDLHLNALPLSCNECSGIPVANKTVCVHVSTS</sequence>
<protein>
    <recommendedName>
        <fullName evidence="1">Glycine N-acyltransferase-like protein</fullName>
        <ecNumber evidence="1">2.3.1.-</ecNumber>
    </recommendedName>
</protein>
<dbReference type="PANTHER" id="PTHR15298">
    <property type="entry name" value="L-COA N-ACYLTRANSFERASE-RELATED"/>
    <property type="match status" value="1"/>
</dbReference>
<dbReference type="InterPro" id="IPR010313">
    <property type="entry name" value="Glycine_N-acyltransferase"/>
</dbReference>
<keyword evidence="1" id="KW-0012">Acyltransferase</keyword>